<organism evidence="2 3">
    <name type="scientific">[Roseibacterium] beibuensis</name>
    <dbReference type="NCBI Taxonomy" id="1193142"/>
    <lineage>
        <taxon>Bacteria</taxon>
        <taxon>Pseudomonadati</taxon>
        <taxon>Pseudomonadota</taxon>
        <taxon>Alphaproteobacteria</taxon>
        <taxon>Rhodobacterales</taxon>
        <taxon>Roseobacteraceae</taxon>
        <taxon>Roseicyclus</taxon>
    </lineage>
</organism>
<evidence type="ECO:0000313" key="2">
    <source>
        <dbReference type="EMBL" id="GAA5079923.1"/>
    </source>
</evidence>
<name>A0ABP9LN57_9RHOB</name>
<dbReference type="EMBL" id="BAABHW010000006">
    <property type="protein sequence ID" value="GAA5079923.1"/>
    <property type="molecule type" value="Genomic_DNA"/>
</dbReference>
<protein>
    <submittedName>
        <fullName evidence="2">Histidine phosphatase family protein</fullName>
    </submittedName>
</protein>
<comment type="caution">
    <text evidence="2">The sequence shown here is derived from an EMBL/GenBank/DDBJ whole genome shotgun (WGS) entry which is preliminary data.</text>
</comment>
<gene>
    <name evidence="2" type="ORF">GCM10023209_32730</name>
</gene>
<evidence type="ECO:0000256" key="1">
    <source>
        <dbReference type="ARBA" id="ARBA00022801"/>
    </source>
</evidence>
<dbReference type="SMART" id="SM00855">
    <property type="entry name" value="PGAM"/>
    <property type="match status" value="1"/>
</dbReference>
<dbReference type="RefSeq" id="WP_259553408.1">
    <property type="nucleotide sequence ID" value="NZ_BAABHW010000006.1"/>
</dbReference>
<keyword evidence="1" id="KW-0378">Hydrolase</keyword>
<dbReference type="Pfam" id="PF00300">
    <property type="entry name" value="His_Phos_1"/>
    <property type="match status" value="1"/>
</dbReference>
<evidence type="ECO:0000313" key="3">
    <source>
        <dbReference type="Proteomes" id="UP001499910"/>
    </source>
</evidence>
<dbReference type="InterPro" id="IPR029033">
    <property type="entry name" value="His_PPase_superfam"/>
</dbReference>
<keyword evidence="3" id="KW-1185">Reference proteome</keyword>
<dbReference type="SUPFAM" id="SSF53254">
    <property type="entry name" value="Phosphoglycerate mutase-like"/>
    <property type="match status" value="1"/>
</dbReference>
<accession>A0ABP9LN57</accession>
<dbReference type="Proteomes" id="UP001499910">
    <property type="component" value="Unassembled WGS sequence"/>
</dbReference>
<dbReference type="CDD" id="cd07067">
    <property type="entry name" value="HP_PGM_like"/>
    <property type="match status" value="1"/>
</dbReference>
<reference evidence="3" key="1">
    <citation type="journal article" date="2019" name="Int. J. Syst. Evol. Microbiol.">
        <title>The Global Catalogue of Microorganisms (GCM) 10K type strain sequencing project: providing services to taxonomists for standard genome sequencing and annotation.</title>
        <authorList>
            <consortium name="The Broad Institute Genomics Platform"/>
            <consortium name="The Broad Institute Genome Sequencing Center for Infectious Disease"/>
            <person name="Wu L."/>
            <person name="Ma J."/>
        </authorList>
    </citation>
    <scope>NUCLEOTIDE SEQUENCE [LARGE SCALE GENOMIC DNA]</scope>
    <source>
        <strain evidence="3">JCM 18015</strain>
    </source>
</reference>
<dbReference type="InterPro" id="IPR051021">
    <property type="entry name" value="Mito_Ser/Thr_phosphatase"/>
</dbReference>
<dbReference type="PANTHER" id="PTHR20935">
    <property type="entry name" value="PHOSPHOGLYCERATE MUTASE-RELATED"/>
    <property type="match status" value="1"/>
</dbReference>
<sequence>MGELVLVRHGQANSAANDEAGYDRLSDLGHQQAVWLGEWLRTHDAPFDEVFMGGLRRHRETAEGMGNMGAQPRVDPRLNELDYFNLSRAHAEKNGETEMHGPEDFVHHIRDIMEAWHRAEIRGDESYADFEARVAEVLDLAATPGRRVLCVTSGGVIGMMVRHLLELDIARMAHLLVPIRNCSIHRVMVLDQARILSGFNATPHLDTPDRIHARTEF</sequence>
<dbReference type="PANTHER" id="PTHR20935:SF0">
    <property type="entry name" value="SERINE_THREONINE-PROTEIN PHOSPHATASE PGAM5, MITOCHONDRIAL"/>
    <property type="match status" value="1"/>
</dbReference>
<proteinExistence type="predicted"/>
<dbReference type="Gene3D" id="3.40.50.1240">
    <property type="entry name" value="Phosphoglycerate mutase-like"/>
    <property type="match status" value="1"/>
</dbReference>
<dbReference type="InterPro" id="IPR013078">
    <property type="entry name" value="His_Pase_superF_clade-1"/>
</dbReference>